<dbReference type="Proteomes" id="UP001245370">
    <property type="component" value="Unassembled WGS sequence"/>
</dbReference>
<evidence type="ECO:0000256" key="1">
    <source>
        <dbReference type="SAM" id="MobiDB-lite"/>
    </source>
</evidence>
<dbReference type="GeneID" id="95762156"/>
<comment type="caution">
    <text evidence="2">The sequence shown here is derived from an EMBL/GenBank/DDBJ whole genome shotgun (WGS) entry which is preliminary data.</text>
</comment>
<accession>A0ABU1KCJ2</accession>
<proteinExistence type="predicted"/>
<keyword evidence="3" id="KW-1185">Reference proteome</keyword>
<dbReference type="RefSeq" id="WP_281806506.1">
    <property type="nucleotide sequence ID" value="NZ_BSDO01000002.1"/>
</dbReference>
<evidence type="ECO:0000313" key="2">
    <source>
        <dbReference type="EMBL" id="MDR6332561.1"/>
    </source>
</evidence>
<organism evidence="2 3">
    <name type="scientific">Xanthobacter flavus</name>
    <dbReference type="NCBI Taxonomy" id="281"/>
    <lineage>
        <taxon>Bacteria</taxon>
        <taxon>Pseudomonadati</taxon>
        <taxon>Pseudomonadota</taxon>
        <taxon>Alphaproteobacteria</taxon>
        <taxon>Hyphomicrobiales</taxon>
        <taxon>Xanthobacteraceae</taxon>
        <taxon>Xanthobacter</taxon>
    </lineage>
</organism>
<dbReference type="EMBL" id="JAVDPY010000001">
    <property type="protein sequence ID" value="MDR6332561.1"/>
    <property type="molecule type" value="Genomic_DNA"/>
</dbReference>
<feature type="region of interest" description="Disordered" evidence="1">
    <location>
        <begin position="1"/>
        <end position="20"/>
    </location>
</feature>
<feature type="compositionally biased region" description="Basic and acidic residues" evidence="1">
    <location>
        <begin position="1"/>
        <end position="12"/>
    </location>
</feature>
<evidence type="ECO:0000313" key="3">
    <source>
        <dbReference type="Proteomes" id="UP001245370"/>
    </source>
</evidence>
<name>A0ABU1KCJ2_XANFL</name>
<sequence>MSSREPAAHRDGSSPVRPHHSSYRLAVAAEPATNLLLRLLEPFVIHDVLPGRVDCRTDADTLTVTIEFAAEEAVAVRLGQRLGVMVGVRRADLATAEETAQMRAA</sequence>
<gene>
    <name evidence="2" type="ORF">GGQ86_001008</name>
</gene>
<reference evidence="2 3" key="1">
    <citation type="submission" date="2023-07" db="EMBL/GenBank/DDBJ databases">
        <title>Genomic Encyclopedia of Type Strains, Phase IV (KMG-IV): sequencing the most valuable type-strain genomes for metagenomic binning, comparative biology and taxonomic classification.</title>
        <authorList>
            <person name="Goeker M."/>
        </authorList>
    </citation>
    <scope>NUCLEOTIDE SEQUENCE [LARGE SCALE GENOMIC DNA]</scope>
    <source>
        <strain evidence="2 3">DSM 338</strain>
    </source>
</reference>
<protein>
    <submittedName>
        <fullName evidence="2">tRNA(Ser,Leu) C12 N-acetylase TAN1</fullName>
    </submittedName>
</protein>